<gene>
    <name evidence="2" type="ORF">BU23DRAFT_567600</name>
</gene>
<name>A0A6A5VB72_9PLEO</name>
<feature type="compositionally biased region" description="Basic and acidic residues" evidence="1">
    <location>
        <begin position="18"/>
        <end position="29"/>
    </location>
</feature>
<evidence type="ECO:0000256" key="1">
    <source>
        <dbReference type="SAM" id="MobiDB-lite"/>
    </source>
</evidence>
<dbReference type="OrthoDB" id="3796778at2759"/>
<keyword evidence="3" id="KW-1185">Reference proteome</keyword>
<reference evidence="2" key="1">
    <citation type="journal article" date="2020" name="Stud. Mycol.">
        <title>101 Dothideomycetes genomes: a test case for predicting lifestyles and emergence of pathogens.</title>
        <authorList>
            <person name="Haridas S."/>
            <person name="Albert R."/>
            <person name="Binder M."/>
            <person name="Bloem J."/>
            <person name="Labutti K."/>
            <person name="Salamov A."/>
            <person name="Andreopoulos B."/>
            <person name="Baker S."/>
            <person name="Barry K."/>
            <person name="Bills G."/>
            <person name="Bluhm B."/>
            <person name="Cannon C."/>
            <person name="Castanera R."/>
            <person name="Culley D."/>
            <person name="Daum C."/>
            <person name="Ezra D."/>
            <person name="Gonzalez J."/>
            <person name="Henrissat B."/>
            <person name="Kuo A."/>
            <person name="Liang C."/>
            <person name="Lipzen A."/>
            <person name="Lutzoni F."/>
            <person name="Magnuson J."/>
            <person name="Mondo S."/>
            <person name="Nolan M."/>
            <person name="Ohm R."/>
            <person name="Pangilinan J."/>
            <person name="Park H.-J."/>
            <person name="Ramirez L."/>
            <person name="Alfaro M."/>
            <person name="Sun H."/>
            <person name="Tritt A."/>
            <person name="Yoshinaga Y."/>
            <person name="Zwiers L.-H."/>
            <person name="Turgeon B."/>
            <person name="Goodwin S."/>
            <person name="Spatafora J."/>
            <person name="Crous P."/>
            <person name="Grigoriev I."/>
        </authorList>
    </citation>
    <scope>NUCLEOTIDE SEQUENCE</scope>
    <source>
        <strain evidence="2">CBS 107.79</strain>
    </source>
</reference>
<sequence length="140" mass="15541">MESVISGHDTAILPVDTPQERRKADDRPLAPKPSKLGLGGTGSSSITNLHTHPICITYKVRERGVWRTARSLDVDPSDPSEVERVAMKYMRKQCFEAATANGSNTILLIAEREIEITEQLIPEVPEAAVSEGEPRKRERH</sequence>
<accession>A0A6A5VB72</accession>
<evidence type="ECO:0000313" key="3">
    <source>
        <dbReference type="Proteomes" id="UP000800036"/>
    </source>
</evidence>
<dbReference type="EMBL" id="ML976675">
    <property type="protein sequence ID" value="KAF1974404.1"/>
    <property type="molecule type" value="Genomic_DNA"/>
</dbReference>
<proteinExistence type="predicted"/>
<dbReference type="AlphaFoldDB" id="A0A6A5VB72"/>
<feature type="region of interest" description="Disordered" evidence="1">
    <location>
        <begin position="1"/>
        <end position="44"/>
    </location>
</feature>
<evidence type="ECO:0000313" key="2">
    <source>
        <dbReference type="EMBL" id="KAF1974404.1"/>
    </source>
</evidence>
<dbReference type="Proteomes" id="UP000800036">
    <property type="component" value="Unassembled WGS sequence"/>
</dbReference>
<organism evidence="2 3">
    <name type="scientific">Bimuria novae-zelandiae CBS 107.79</name>
    <dbReference type="NCBI Taxonomy" id="1447943"/>
    <lineage>
        <taxon>Eukaryota</taxon>
        <taxon>Fungi</taxon>
        <taxon>Dikarya</taxon>
        <taxon>Ascomycota</taxon>
        <taxon>Pezizomycotina</taxon>
        <taxon>Dothideomycetes</taxon>
        <taxon>Pleosporomycetidae</taxon>
        <taxon>Pleosporales</taxon>
        <taxon>Massarineae</taxon>
        <taxon>Didymosphaeriaceae</taxon>
        <taxon>Bimuria</taxon>
    </lineage>
</organism>
<protein>
    <submittedName>
        <fullName evidence="2">Uncharacterized protein</fullName>
    </submittedName>
</protein>